<keyword evidence="5 6" id="KW-0539">Nucleus</keyword>
<evidence type="ECO:0008006" key="12">
    <source>
        <dbReference type="Google" id="ProtNLM"/>
    </source>
</evidence>
<dbReference type="PROSITE" id="PS51978">
    <property type="entry name" value="PBC"/>
    <property type="match status" value="1"/>
</dbReference>
<evidence type="ECO:0000256" key="2">
    <source>
        <dbReference type="ARBA" id="ARBA00007601"/>
    </source>
</evidence>
<reference evidence="10" key="1">
    <citation type="submission" date="2023-10" db="EMBL/GenBank/DDBJ databases">
        <title>Genome assembly of Pristionchus species.</title>
        <authorList>
            <person name="Yoshida K."/>
            <person name="Sommer R.J."/>
        </authorList>
    </citation>
    <scope>NUCLEOTIDE SEQUENCE</scope>
    <source>
        <strain evidence="10">RS5133</strain>
    </source>
</reference>
<proteinExistence type="inferred from homology"/>
<dbReference type="EMBL" id="BTSY01000003">
    <property type="protein sequence ID" value="GMT18847.1"/>
    <property type="molecule type" value="Genomic_DNA"/>
</dbReference>
<evidence type="ECO:0000256" key="6">
    <source>
        <dbReference type="PROSITE-ProRule" id="PRU00108"/>
    </source>
</evidence>
<dbReference type="GO" id="GO:0005634">
    <property type="term" value="C:nucleus"/>
    <property type="evidence" value="ECO:0007669"/>
    <property type="project" value="UniProtKB-SubCell"/>
</dbReference>
<dbReference type="Proteomes" id="UP001432322">
    <property type="component" value="Unassembled WGS sequence"/>
</dbReference>
<evidence type="ECO:0000259" key="9">
    <source>
        <dbReference type="PROSITE" id="PS51978"/>
    </source>
</evidence>
<dbReference type="GO" id="GO:0000987">
    <property type="term" value="F:cis-regulatory region sequence-specific DNA binding"/>
    <property type="evidence" value="ECO:0007669"/>
    <property type="project" value="UniProtKB-ARBA"/>
</dbReference>
<evidence type="ECO:0000256" key="1">
    <source>
        <dbReference type="ARBA" id="ARBA00004123"/>
    </source>
</evidence>
<dbReference type="InterPro" id="IPR001356">
    <property type="entry name" value="HD"/>
</dbReference>
<dbReference type="Pfam" id="PF00046">
    <property type="entry name" value="Homeodomain"/>
    <property type="match status" value="1"/>
</dbReference>
<gene>
    <name evidence="10" type="ORF">PFISCL1PPCAC_10144</name>
</gene>
<organism evidence="10 11">
    <name type="scientific">Pristionchus fissidentatus</name>
    <dbReference type="NCBI Taxonomy" id="1538716"/>
    <lineage>
        <taxon>Eukaryota</taxon>
        <taxon>Metazoa</taxon>
        <taxon>Ecdysozoa</taxon>
        <taxon>Nematoda</taxon>
        <taxon>Chromadorea</taxon>
        <taxon>Rhabditida</taxon>
        <taxon>Rhabditina</taxon>
        <taxon>Diplogasteromorpha</taxon>
        <taxon>Diplogasteroidea</taxon>
        <taxon>Neodiplogasteridae</taxon>
        <taxon>Pristionchus</taxon>
    </lineage>
</organism>
<dbReference type="Pfam" id="PF03792">
    <property type="entry name" value="PBC"/>
    <property type="match status" value="1"/>
</dbReference>
<accession>A0AAV5VGJ6</accession>
<evidence type="ECO:0000313" key="10">
    <source>
        <dbReference type="EMBL" id="GMT18847.1"/>
    </source>
</evidence>
<evidence type="ECO:0000256" key="5">
    <source>
        <dbReference type="ARBA" id="ARBA00023242"/>
    </source>
</evidence>
<feature type="domain" description="Homeobox" evidence="8">
    <location>
        <begin position="177"/>
        <end position="240"/>
    </location>
</feature>
<comment type="caution">
    <text evidence="10">The sequence shown here is derived from an EMBL/GenBank/DDBJ whole genome shotgun (WGS) entry which is preliminary data.</text>
</comment>
<dbReference type="InterPro" id="IPR017970">
    <property type="entry name" value="Homeobox_CS"/>
</dbReference>
<dbReference type="CDD" id="cd00086">
    <property type="entry name" value="homeodomain"/>
    <property type="match status" value="1"/>
</dbReference>
<sequence>SLSHLLSRLEILTNLPLDDDQLQHQKAHLKYHPMHTAMFSVLVEVKGRTEIQIQEEDEKDPQQLRLDNMLLAEGVTGPEKFETPSEVSQSLDQTDYKVQLHNIRNEFQTTMRLREDENNRFLSHVSDAMKSQSTLRPISEKEVNRVVGFVKKKIEYYQIQFKQQTCENLMLLKSRYLDARRKRRNFSKAATEILTQYFNANIASPYPSEEVKEELARKCNISTSQVSNWFGNKRIRFKKNIAKAQSDKEMQENRATQEMAMQAAAAAAAQSMPMMIPPPFFNDPSLMGQFPMPPFYFPQYDPNNPMAAFPHQQ</sequence>
<dbReference type="InterPro" id="IPR050224">
    <property type="entry name" value="TALE_homeobox"/>
</dbReference>
<name>A0AAV5VGJ6_9BILA</name>
<dbReference type="PROSITE" id="PS50071">
    <property type="entry name" value="HOMEOBOX_2"/>
    <property type="match status" value="1"/>
</dbReference>
<dbReference type="PANTHER" id="PTHR11850">
    <property type="entry name" value="HOMEOBOX PROTEIN TRANSCRIPTION FACTORS"/>
    <property type="match status" value="1"/>
</dbReference>
<feature type="domain" description="PBC" evidence="9">
    <location>
        <begin position="1"/>
        <end position="178"/>
    </location>
</feature>
<keyword evidence="4 6" id="KW-0371">Homeobox</keyword>
<dbReference type="Gene3D" id="1.10.10.60">
    <property type="entry name" value="Homeodomain-like"/>
    <property type="match status" value="1"/>
</dbReference>
<dbReference type="AlphaFoldDB" id="A0AAV5VGJ6"/>
<comment type="similarity">
    <text evidence="2">Belongs to the TALE/PBX homeobox family.</text>
</comment>
<evidence type="ECO:0000256" key="3">
    <source>
        <dbReference type="ARBA" id="ARBA00023125"/>
    </source>
</evidence>
<dbReference type="InterPro" id="IPR009057">
    <property type="entry name" value="Homeodomain-like_sf"/>
</dbReference>
<protein>
    <recommendedName>
        <fullName evidence="12">Homeobox domain-containing protein</fullName>
    </recommendedName>
</protein>
<evidence type="ECO:0000256" key="4">
    <source>
        <dbReference type="ARBA" id="ARBA00023155"/>
    </source>
</evidence>
<evidence type="ECO:0000259" key="8">
    <source>
        <dbReference type="PROSITE" id="PS50071"/>
    </source>
</evidence>
<feature type="non-terminal residue" evidence="10">
    <location>
        <position position="1"/>
    </location>
</feature>
<feature type="DNA-binding region" description="Homeobox" evidence="6">
    <location>
        <begin position="179"/>
        <end position="241"/>
    </location>
</feature>
<dbReference type="SMART" id="SM00389">
    <property type="entry name" value="HOX"/>
    <property type="match status" value="1"/>
</dbReference>
<dbReference type="SUPFAM" id="SSF46689">
    <property type="entry name" value="Homeodomain-like"/>
    <property type="match status" value="1"/>
</dbReference>
<dbReference type="GO" id="GO:0000981">
    <property type="term" value="F:DNA-binding transcription factor activity, RNA polymerase II-specific"/>
    <property type="evidence" value="ECO:0007669"/>
    <property type="project" value="InterPro"/>
</dbReference>
<dbReference type="PROSITE" id="PS00027">
    <property type="entry name" value="HOMEOBOX_1"/>
    <property type="match status" value="1"/>
</dbReference>
<dbReference type="InterPro" id="IPR005542">
    <property type="entry name" value="PBX_PBC_dom"/>
</dbReference>
<comment type="subcellular location">
    <subcellularLocation>
        <location evidence="1 6 7">Nucleus</location>
    </subcellularLocation>
</comment>
<keyword evidence="3 6" id="KW-0238">DNA-binding</keyword>
<evidence type="ECO:0000313" key="11">
    <source>
        <dbReference type="Proteomes" id="UP001432322"/>
    </source>
</evidence>
<evidence type="ECO:0000256" key="7">
    <source>
        <dbReference type="RuleBase" id="RU000682"/>
    </source>
</evidence>
<keyword evidence="11" id="KW-1185">Reference proteome</keyword>